<dbReference type="GO" id="GO:0005737">
    <property type="term" value="C:cytoplasm"/>
    <property type="evidence" value="ECO:0007669"/>
    <property type="project" value="TreeGrafter"/>
</dbReference>
<keyword evidence="3" id="KW-1185">Reference proteome</keyword>
<comment type="caution">
    <text evidence="2">The sequence shown here is derived from an EMBL/GenBank/DDBJ whole genome shotgun (WGS) entry which is preliminary data.</text>
</comment>
<dbReference type="AlphaFoldDB" id="A0AAN7YHR7"/>
<feature type="compositionally biased region" description="Basic and acidic residues" evidence="1">
    <location>
        <begin position="137"/>
        <end position="148"/>
    </location>
</feature>
<evidence type="ECO:0000256" key="1">
    <source>
        <dbReference type="SAM" id="MobiDB-lite"/>
    </source>
</evidence>
<feature type="compositionally biased region" description="Basic and acidic residues" evidence="1">
    <location>
        <begin position="290"/>
        <end position="309"/>
    </location>
</feature>
<accession>A0AAN7YHR7</accession>
<feature type="region of interest" description="Disordered" evidence="1">
    <location>
        <begin position="290"/>
        <end position="314"/>
    </location>
</feature>
<evidence type="ECO:0008006" key="4">
    <source>
        <dbReference type="Google" id="ProtNLM"/>
    </source>
</evidence>
<dbReference type="EMBL" id="JAVRRJ010000002">
    <property type="protein sequence ID" value="KAK5087901.1"/>
    <property type="molecule type" value="Genomic_DNA"/>
</dbReference>
<proteinExistence type="predicted"/>
<evidence type="ECO:0000313" key="3">
    <source>
        <dbReference type="Proteomes" id="UP001309876"/>
    </source>
</evidence>
<name>A0AAN7YHR7_9EURO</name>
<dbReference type="Proteomes" id="UP001309876">
    <property type="component" value="Unassembled WGS sequence"/>
</dbReference>
<feature type="compositionally biased region" description="Polar residues" evidence="1">
    <location>
        <begin position="92"/>
        <end position="103"/>
    </location>
</feature>
<dbReference type="Pfam" id="PF08316">
    <property type="entry name" value="Pal1"/>
    <property type="match status" value="1"/>
</dbReference>
<dbReference type="PANTHER" id="PTHR28307">
    <property type="entry name" value="PROTEIN PAL1"/>
    <property type="match status" value="1"/>
</dbReference>
<dbReference type="PANTHER" id="PTHR28307:SF1">
    <property type="entry name" value="PAL1 CELL MORPHOLOGY PROTEIN"/>
    <property type="match status" value="1"/>
</dbReference>
<feature type="region of interest" description="Disordered" evidence="1">
    <location>
        <begin position="1"/>
        <end position="153"/>
    </location>
</feature>
<organism evidence="2 3">
    <name type="scientific">Lithohypha guttulata</name>
    <dbReference type="NCBI Taxonomy" id="1690604"/>
    <lineage>
        <taxon>Eukaryota</taxon>
        <taxon>Fungi</taxon>
        <taxon>Dikarya</taxon>
        <taxon>Ascomycota</taxon>
        <taxon>Pezizomycotina</taxon>
        <taxon>Eurotiomycetes</taxon>
        <taxon>Chaetothyriomycetidae</taxon>
        <taxon>Chaetothyriales</taxon>
        <taxon>Trichomeriaceae</taxon>
        <taxon>Lithohypha</taxon>
    </lineage>
</organism>
<sequence>MAAIDKNWAQQYINDPLTAPDPSDETGLNASFQRPSESASVTSAIPVTPTSSGRRRLSKTNPFRDHGSPKETSSTTREVTADRGYPSPPASTSPRHSPHNSASHRQEFMATGTRPRRSSSLRERFPGDPSVRPLDQLAKEKAEADRAKHVTRKHAVRPDLIDTLDESSVDHYHHEGPYDATLFARNNTHKSSPVAAVSNGNQEALRATPHERIVDSVRDHRPLDGVAAYPPGTTDPNGQTYRYIEGDNMMIEENAGGGPYKRWPGLQYDPNDIKGKGEPSYSIEKALKEHNLTEKDNGDIEMTTNRDRSGSGAYRAEAFADESTGIERRASFSNRLRKGVGSLKKKF</sequence>
<feature type="compositionally biased region" description="Polar residues" evidence="1">
    <location>
        <begin position="26"/>
        <end position="52"/>
    </location>
</feature>
<reference evidence="2 3" key="1">
    <citation type="submission" date="2023-08" db="EMBL/GenBank/DDBJ databases">
        <title>Black Yeasts Isolated from many extreme environments.</title>
        <authorList>
            <person name="Coleine C."/>
            <person name="Stajich J.E."/>
            <person name="Selbmann L."/>
        </authorList>
    </citation>
    <scope>NUCLEOTIDE SEQUENCE [LARGE SCALE GENOMIC DNA]</scope>
    <source>
        <strain evidence="2 3">CCFEE 5910</strain>
    </source>
</reference>
<evidence type="ECO:0000313" key="2">
    <source>
        <dbReference type="EMBL" id="KAK5087901.1"/>
    </source>
</evidence>
<gene>
    <name evidence="2" type="ORF">LTR05_002116</name>
</gene>
<protein>
    <recommendedName>
        <fullName evidence="4">Pal1 cell morphology</fullName>
    </recommendedName>
</protein>
<dbReference type="InterPro" id="IPR013226">
    <property type="entry name" value="Pal1"/>
</dbReference>